<dbReference type="InterPro" id="IPR039367">
    <property type="entry name" value="Och1-like"/>
</dbReference>
<dbReference type="Pfam" id="PF04488">
    <property type="entry name" value="Gly_transf_sug"/>
    <property type="match status" value="1"/>
</dbReference>
<dbReference type="InterPro" id="IPR007577">
    <property type="entry name" value="GlycoTrfase_DXD_sugar-bd_CS"/>
</dbReference>
<dbReference type="PANTHER" id="PTHR31834">
    <property type="entry name" value="INITIATION-SPECIFIC ALPHA-1,6-MANNOSYLTRANSFERASE"/>
    <property type="match status" value="1"/>
</dbReference>
<proteinExistence type="inferred from homology"/>
<dbReference type="AlphaFoldDB" id="A0AA38RUD6"/>
<name>A0AA38RUD6_9PEZI</name>
<comment type="caution">
    <text evidence="2">The sequence shown here is derived from an EMBL/GenBank/DDBJ whole genome shotgun (WGS) entry which is preliminary data.</text>
</comment>
<dbReference type="InterPro" id="IPR029044">
    <property type="entry name" value="Nucleotide-diphossugar_trans"/>
</dbReference>
<organism evidence="2 3">
    <name type="scientific">Coniochaeta hoffmannii</name>
    <dbReference type="NCBI Taxonomy" id="91930"/>
    <lineage>
        <taxon>Eukaryota</taxon>
        <taxon>Fungi</taxon>
        <taxon>Dikarya</taxon>
        <taxon>Ascomycota</taxon>
        <taxon>Pezizomycotina</taxon>
        <taxon>Sordariomycetes</taxon>
        <taxon>Sordariomycetidae</taxon>
        <taxon>Coniochaetales</taxon>
        <taxon>Coniochaetaceae</taxon>
        <taxon>Coniochaeta</taxon>
    </lineage>
</organism>
<keyword evidence="3" id="KW-1185">Reference proteome</keyword>
<accession>A0AA38RUD6</accession>
<comment type="similarity">
    <text evidence="1">Belongs to the glycosyltransferase 32 family.</text>
</comment>
<sequence length="154" mass="17440">MAPGYTYTLVADTEAASLISRTKRKSPRLISLPHRQRVSLELCVILLAPSSTYDHRRLKTRDPVRSPIDKQTIARLVLGWVTTGESLVLYVFWIFCPWSTTFRALINPALKSDLLRYLLLSARGGTYSDVDTKPLVPLDLWLAPTLQKPTIPDY</sequence>
<dbReference type="GO" id="GO:0000009">
    <property type="term" value="F:alpha-1,6-mannosyltransferase activity"/>
    <property type="evidence" value="ECO:0007669"/>
    <property type="project" value="InterPro"/>
</dbReference>
<dbReference type="GO" id="GO:0000136">
    <property type="term" value="C:mannan polymerase complex"/>
    <property type="evidence" value="ECO:0007669"/>
    <property type="project" value="TreeGrafter"/>
</dbReference>
<gene>
    <name evidence="2" type="ORF">NKR19_g4034</name>
</gene>
<dbReference type="GO" id="GO:0006487">
    <property type="term" value="P:protein N-linked glycosylation"/>
    <property type="evidence" value="ECO:0007669"/>
    <property type="project" value="TreeGrafter"/>
</dbReference>
<dbReference type="SUPFAM" id="SSF53448">
    <property type="entry name" value="Nucleotide-diphospho-sugar transferases"/>
    <property type="match status" value="1"/>
</dbReference>
<evidence type="ECO:0000256" key="1">
    <source>
        <dbReference type="ARBA" id="ARBA00009003"/>
    </source>
</evidence>
<reference evidence="2" key="1">
    <citation type="submission" date="2022-07" db="EMBL/GenBank/DDBJ databases">
        <title>Fungi with potential for degradation of polypropylene.</title>
        <authorList>
            <person name="Gostincar C."/>
        </authorList>
    </citation>
    <scope>NUCLEOTIDE SEQUENCE</scope>
    <source>
        <strain evidence="2">EXF-13287</strain>
    </source>
</reference>
<evidence type="ECO:0000313" key="2">
    <source>
        <dbReference type="EMBL" id="KAJ9156913.1"/>
    </source>
</evidence>
<protein>
    <recommendedName>
        <fullName evidence="4">Glycosyltransferase family 32 protein</fullName>
    </recommendedName>
</protein>
<dbReference type="Gene3D" id="3.90.550.20">
    <property type="match status" value="1"/>
</dbReference>
<dbReference type="PANTHER" id="PTHR31834:SF1">
    <property type="entry name" value="INITIATION-SPECIFIC ALPHA-1,6-MANNOSYLTRANSFERASE"/>
    <property type="match status" value="1"/>
</dbReference>
<dbReference type="EMBL" id="JANBVN010000048">
    <property type="protein sequence ID" value="KAJ9156913.1"/>
    <property type="molecule type" value="Genomic_DNA"/>
</dbReference>
<evidence type="ECO:0000313" key="3">
    <source>
        <dbReference type="Proteomes" id="UP001174691"/>
    </source>
</evidence>
<dbReference type="Proteomes" id="UP001174691">
    <property type="component" value="Unassembled WGS sequence"/>
</dbReference>
<evidence type="ECO:0008006" key="4">
    <source>
        <dbReference type="Google" id="ProtNLM"/>
    </source>
</evidence>